<protein>
    <submittedName>
        <fullName evidence="3">Uncharacterized protein</fullName>
    </submittedName>
</protein>
<keyword evidence="4" id="KW-1185">Reference proteome</keyword>
<evidence type="ECO:0000313" key="3">
    <source>
        <dbReference type="EMBL" id="MET4569915.1"/>
    </source>
</evidence>
<dbReference type="RefSeq" id="WP_354550112.1">
    <property type="nucleotide sequence ID" value="NZ_JBEPSD010000002.1"/>
</dbReference>
<dbReference type="Proteomes" id="UP001549251">
    <property type="component" value="Unassembled WGS sequence"/>
</dbReference>
<keyword evidence="2" id="KW-0732">Signal</keyword>
<feature type="region of interest" description="Disordered" evidence="1">
    <location>
        <begin position="144"/>
        <end position="189"/>
    </location>
</feature>
<dbReference type="EMBL" id="JBEPSD010000002">
    <property type="protein sequence ID" value="MET4569915.1"/>
    <property type="molecule type" value="Genomic_DNA"/>
</dbReference>
<evidence type="ECO:0000256" key="2">
    <source>
        <dbReference type="SAM" id="SignalP"/>
    </source>
</evidence>
<comment type="caution">
    <text evidence="3">The sequence shown here is derived from an EMBL/GenBank/DDBJ whole genome shotgun (WGS) entry which is preliminary data.</text>
</comment>
<name>A0ABV2PYV8_9GAMM</name>
<feature type="chain" id="PRO_5047418759" evidence="2">
    <location>
        <begin position="23"/>
        <end position="189"/>
    </location>
</feature>
<feature type="signal peptide" evidence="2">
    <location>
        <begin position="1"/>
        <end position="22"/>
    </location>
</feature>
<gene>
    <name evidence="3" type="ORF">ABIE04_002276</name>
</gene>
<evidence type="ECO:0000313" key="4">
    <source>
        <dbReference type="Proteomes" id="UP001549251"/>
    </source>
</evidence>
<evidence type="ECO:0000256" key="1">
    <source>
        <dbReference type="SAM" id="MobiDB-lite"/>
    </source>
</evidence>
<accession>A0ABV2PYV8</accession>
<feature type="compositionally biased region" description="Low complexity" evidence="1">
    <location>
        <begin position="174"/>
        <end position="189"/>
    </location>
</feature>
<organism evidence="3 4">
    <name type="scientific">Rhodanobacter soli</name>
    <dbReference type="NCBI Taxonomy" id="590609"/>
    <lineage>
        <taxon>Bacteria</taxon>
        <taxon>Pseudomonadati</taxon>
        <taxon>Pseudomonadota</taxon>
        <taxon>Gammaproteobacteria</taxon>
        <taxon>Lysobacterales</taxon>
        <taxon>Rhodanobacteraceae</taxon>
        <taxon>Rhodanobacter</taxon>
    </lineage>
</organism>
<proteinExistence type="predicted"/>
<sequence>MKRFQTTLLFGMLSVAASAALASSGSLNEFRPKVMPVLVQVNAHGKVTDASPAMELSPRLRRLLLQNLDEMIVKPATDHGRPVSSQFVANLVLRTTPRTEGSYDAQFAFVSSSPVPSGSWYWVHIDGHRLALASRDSINRGARIPFNDGRRMNQSSNPMNYRSAPTPLIRNATRSAPSPAPARAPGHGH</sequence>
<reference evidence="3 4" key="1">
    <citation type="submission" date="2024-06" db="EMBL/GenBank/DDBJ databases">
        <title>Sorghum-associated microbial communities from plants grown in Nebraska, USA.</title>
        <authorList>
            <person name="Schachtman D."/>
        </authorList>
    </citation>
    <scope>NUCLEOTIDE SEQUENCE [LARGE SCALE GENOMIC DNA]</scope>
    <source>
        <strain evidence="3 4">1757</strain>
    </source>
</reference>